<dbReference type="AlphaFoldDB" id="A0A081K7G0"/>
<evidence type="ECO:0000313" key="2">
    <source>
        <dbReference type="Proteomes" id="UP000027997"/>
    </source>
</evidence>
<accession>A0A081K7G0</accession>
<comment type="caution">
    <text evidence="1">The sequence shown here is derived from an EMBL/GenBank/DDBJ whole genome shotgun (WGS) entry which is preliminary data.</text>
</comment>
<gene>
    <name evidence="1" type="ORF">GV64_04395</name>
</gene>
<keyword evidence="2" id="KW-1185">Reference proteome</keyword>
<name>A0A081K7G0_9GAMM</name>
<sequence length="455" mass="51144">MLSDYQYLRKWLAQANILIKSGSGTSPARLNEKKQLVAGRGSAKGLLNKVASMKSASEREQIKATCLNAAKRADQLGHNMGLKAQFTKTFTDFNWPSFTVEHLASLIRSLVESAHGQAVEATTILNKSISTGFSRHCNELSELTESDWFSILQDQLQNSWDQFHKISQSEKDLGCFKSLLVETANDTIRSRQESDEAPDETLINCVSEAINQAITEFVNRNQKERKDIEWVVYPINSLITEQETPMASAEAYGKTPKALKSISSEQLIDSGLIASKSEYQALSEDLGRIYMVWPGIMPRLQAFRKLQTFNPSLSNTDFSVLMRRWSYDEQERWCNIVNNTSFDNNDSESPILAEVFRQAIHTLGRNGHLHPRVLNAIQFIGLKSLSTANILDQLQAFSTLCYGLNGHCLEADEMADIVNQVSMSQETIQKIINAWHDPEVLEELADELSEGKIQT</sequence>
<evidence type="ECO:0000313" key="1">
    <source>
        <dbReference type="EMBL" id="KEI70086.1"/>
    </source>
</evidence>
<proteinExistence type="predicted"/>
<dbReference type="Proteomes" id="UP000027997">
    <property type="component" value="Unassembled WGS sequence"/>
</dbReference>
<organism evidence="1 2">
    <name type="scientific">Endozoicomonas elysicola</name>
    <dbReference type="NCBI Taxonomy" id="305900"/>
    <lineage>
        <taxon>Bacteria</taxon>
        <taxon>Pseudomonadati</taxon>
        <taxon>Pseudomonadota</taxon>
        <taxon>Gammaproteobacteria</taxon>
        <taxon>Oceanospirillales</taxon>
        <taxon>Endozoicomonadaceae</taxon>
        <taxon>Endozoicomonas</taxon>
    </lineage>
</organism>
<dbReference type="RefSeq" id="WP_020584175.1">
    <property type="nucleotide sequence ID" value="NZ_JOJP01000001.1"/>
</dbReference>
<reference evidence="1 2" key="1">
    <citation type="submission" date="2014-06" db="EMBL/GenBank/DDBJ databases">
        <title>Whole Genome Sequences of Three Symbiotic Endozoicomonas Bacteria.</title>
        <authorList>
            <person name="Neave M.J."/>
            <person name="Apprill A."/>
            <person name="Voolstra C.R."/>
        </authorList>
    </citation>
    <scope>NUCLEOTIDE SEQUENCE [LARGE SCALE GENOMIC DNA]</scope>
    <source>
        <strain evidence="1 2">DSM 22380</strain>
    </source>
</reference>
<dbReference type="EMBL" id="JOJP01000001">
    <property type="protein sequence ID" value="KEI70086.1"/>
    <property type="molecule type" value="Genomic_DNA"/>
</dbReference>
<protein>
    <submittedName>
        <fullName evidence="1">Uncharacterized protein</fullName>
    </submittedName>
</protein>